<feature type="coiled-coil region" evidence="1">
    <location>
        <begin position="51"/>
        <end position="106"/>
    </location>
</feature>
<dbReference type="InterPro" id="IPR013693">
    <property type="entry name" value="SpoIID/LytB_N"/>
</dbReference>
<dbReference type="Pfam" id="PF08486">
    <property type="entry name" value="SpoIID"/>
    <property type="match status" value="1"/>
</dbReference>
<evidence type="ECO:0000259" key="2">
    <source>
        <dbReference type="Pfam" id="PF08486"/>
    </source>
</evidence>
<organism evidence="3 4">
    <name type="scientific">candidate division WS6 bacterium 34_10</name>
    <dbReference type="NCBI Taxonomy" id="1641389"/>
    <lineage>
        <taxon>Bacteria</taxon>
        <taxon>Candidatus Dojkabacteria</taxon>
    </lineage>
</organism>
<evidence type="ECO:0000256" key="1">
    <source>
        <dbReference type="SAM" id="Coils"/>
    </source>
</evidence>
<feature type="domain" description="Sporulation stage II protein D amidase enhancer LytB N-terminal" evidence="2">
    <location>
        <begin position="225"/>
        <end position="300"/>
    </location>
</feature>
<evidence type="ECO:0000313" key="3">
    <source>
        <dbReference type="EMBL" id="KUK76145.1"/>
    </source>
</evidence>
<dbReference type="AlphaFoldDB" id="A0A101HFW3"/>
<keyword evidence="1" id="KW-0175">Coiled coil</keyword>
<dbReference type="Proteomes" id="UP000053904">
    <property type="component" value="Unassembled WGS sequence"/>
</dbReference>
<comment type="caution">
    <text evidence="3">The sequence shown here is derived from an EMBL/GenBank/DDBJ whole genome shotgun (WGS) entry which is preliminary data.</text>
</comment>
<reference evidence="4" key="1">
    <citation type="journal article" date="2015" name="MBio">
        <title>Genome-Resolved Metagenomic Analysis Reveals Roles for Candidate Phyla and Other Microbial Community Members in Biogeochemical Transformations in Oil Reservoirs.</title>
        <authorList>
            <person name="Hu P."/>
            <person name="Tom L."/>
            <person name="Singh A."/>
            <person name="Thomas B.C."/>
            <person name="Baker B.J."/>
            <person name="Piceno Y.M."/>
            <person name="Andersen G.L."/>
            <person name="Banfield J.F."/>
        </authorList>
    </citation>
    <scope>NUCLEOTIDE SEQUENCE [LARGE SCALE GENOMIC DNA]</scope>
</reference>
<feature type="non-terminal residue" evidence="3">
    <location>
        <position position="1"/>
    </location>
</feature>
<accession>A0A101HFW3</accession>
<protein>
    <recommendedName>
        <fullName evidence="2">Sporulation stage II protein D amidase enhancer LytB N-terminal domain-containing protein</fullName>
    </recommendedName>
</protein>
<proteinExistence type="predicted"/>
<sequence length="489" mass="54185">VSGDLYMQSRYKLANFFLNKDNWSNIVETLFIKQSTISMLRREAEEIGGEFSSLAESKAELDKEKEDLDKERAGLDEAYKLLADERAKLQAELSKQVAAKSNLTAQIGGIKKQLSELQNFLMVVRSGGTVVNASSLMSTNSQGSYNNFLNSAPKGTFGVFSFGAFTHRNGMSQWGARARADAGYTSSQILGFYYPGTTLKTGNVVINGQQENIMNKISIDGYGSVDFEDYYLMGIKEVPEDWPIEVLKAQAIAARTYAVRVTNNGRSSICTTQSCQVFSTPLKTGKWKEAVNATRGIILVNGDGSPALTQYAAVHGGWVNNVGWDVKDGSGDWIARAWENLSEVSWFYRNWFDYNSTTGSYTPCSSHPNPWLTQEEMADIINAYKYWTSDSSAEYDDRFISVDFGTCFGKSVNPYSMAQMRSLVSNPVTSISAVYVSNSDGSTQSITFVTNAGNITIDPYSFKKVFSLRAPGYYSIPQSGFQHFNIVMR</sequence>
<gene>
    <name evidence="3" type="ORF">XD93_1080</name>
</gene>
<evidence type="ECO:0000313" key="4">
    <source>
        <dbReference type="Proteomes" id="UP000053904"/>
    </source>
</evidence>
<name>A0A101HFW3_9BACT</name>
<dbReference type="EMBL" id="LGGO01000199">
    <property type="protein sequence ID" value="KUK76145.1"/>
    <property type="molecule type" value="Genomic_DNA"/>
</dbReference>